<comment type="caution">
    <text evidence="1">The sequence shown here is derived from an EMBL/GenBank/DDBJ whole genome shotgun (WGS) entry which is preliminary data.</text>
</comment>
<accession>A0ABQ0DKH7</accession>
<proteinExistence type="predicted"/>
<dbReference type="EMBL" id="BAAFRS010000144">
    <property type="protein sequence ID" value="GAB1223365.1"/>
    <property type="molecule type" value="Genomic_DNA"/>
</dbReference>
<organism evidence="1 2">
    <name type="scientific">Entamoeba nuttalli</name>
    <dbReference type="NCBI Taxonomy" id="412467"/>
    <lineage>
        <taxon>Eukaryota</taxon>
        <taxon>Amoebozoa</taxon>
        <taxon>Evosea</taxon>
        <taxon>Archamoebae</taxon>
        <taxon>Mastigamoebida</taxon>
        <taxon>Entamoebidae</taxon>
        <taxon>Entamoeba</taxon>
    </lineage>
</organism>
<protein>
    <recommendedName>
        <fullName evidence="3">KIF-binding protein</fullName>
    </recommendedName>
</protein>
<gene>
    <name evidence="1" type="ORF">ENUP19_0144G0008</name>
</gene>
<evidence type="ECO:0008006" key="3">
    <source>
        <dbReference type="Google" id="ProtNLM"/>
    </source>
</evidence>
<sequence>MGDREALKSIIAKGIVLREKLIKHPTIEMCNELLNIAIETKTIGLQLKHQHGILLGEELSIRATYEKMVLEEDSDKADSVYERIVRAIKQAEYLGDQDLILRLYQTRADYYALIGDIIMEIDTVERANLILKDHNRSLRLIKLYGEFITMLNSIVPKKDEEKMIADKTMEANYKCMCELQMLRNEKGFDYDGYIKKNHSLAFRVYVYCGVMLSNPFVYEIDSKEQKVAREAFELAIEVAGLIGNTEYLCAAWGQKVGSYYGRGTAQEKQEWLDKLLFLKDKYKPKEHWIDETLADIENSAHIKLRNSDLGVEEPLNDQ</sequence>
<reference evidence="1 2" key="1">
    <citation type="journal article" date="2019" name="PLoS Negl. Trop. Dis.">
        <title>Whole genome sequencing of Entamoeba nuttalli reveals mammalian host-related molecular signatures and a novel octapeptide-repeat surface protein.</title>
        <authorList>
            <person name="Tanaka M."/>
            <person name="Makiuchi T."/>
            <person name="Komiyama T."/>
            <person name="Shiina T."/>
            <person name="Osaki K."/>
            <person name="Tachibana H."/>
        </authorList>
    </citation>
    <scope>NUCLEOTIDE SEQUENCE [LARGE SCALE GENOMIC DNA]</scope>
    <source>
        <strain evidence="1 2">P19-061405</strain>
    </source>
</reference>
<dbReference type="Proteomes" id="UP001628156">
    <property type="component" value="Unassembled WGS sequence"/>
</dbReference>
<evidence type="ECO:0000313" key="2">
    <source>
        <dbReference type="Proteomes" id="UP001628156"/>
    </source>
</evidence>
<name>A0ABQ0DKH7_9EUKA</name>
<keyword evidence="2" id="KW-1185">Reference proteome</keyword>
<evidence type="ECO:0000313" key="1">
    <source>
        <dbReference type="EMBL" id="GAB1223365.1"/>
    </source>
</evidence>